<comment type="similarity">
    <text evidence="1">Belongs to the sigma-70 factor family. ECF subfamily.</text>
</comment>
<dbReference type="CDD" id="cd06171">
    <property type="entry name" value="Sigma70_r4"/>
    <property type="match status" value="1"/>
</dbReference>
<keyword evidence="3" id="KW-0731">Sigma factor</keyword>
<dbReference type="InterPro" id="IPR007627">
    <property type="entry name" value="RNA_pol_sigma70_r2"/>
</dbReference>
<evidence type="ECO:0000256" key="4">
    <source>
        <dbReference type="ARBA" id="ARBA00023163"/>
    </source>
</evidence>
<evidence type="ECO:0000256" key="2">
    <source>
        <dbReference type="ARBA" id="ARBA00023015"/>
    </source>
</evidence>
<comment type="caution">
    <text evidence="7">The sequence shown here is derived from an EMBL/GenBank/DDBJ whole genome shotgun (WGS) entry which is preliminary data.</text>
</comment>
<proteinExistence type="inferred from homology"/>
<dbReference type="InterPro" id="IPR013249">
    <property type="entry name" value="RNA_pol_sigma70_r4_t2"/>
</dbReference>
<keyword evidence="4" id="KW-0804">Transcription</keyword>
<dbReference type="NCBIfam" id="TIGR02937">
    <property type="entry name" value="sigma70-ECF"/>
    <property type="match status" value="1"/>
</dbReference>
<dbReference type="InterPro" id="IPR013325">
    <property type="entry name" value="RNA_pol_sigma_r2"/>
</dbReference>
<feature type="domain" description="RNA polymerase sigma-70 region 2" evidence="5">
    <location>
        <begin position="10"/>
        <end position="75"/>
    </location>
</feature>
<feature type="domain" description="RNA polymerase sigma factor 70 region 4 type 2" evidence="6">
    <location>
        <begin position="106"/>
        <end position="157"/>
    </location>
</feature>
<keyword evidence="2" id="KW-0805">Transcription regulation</keyword>
<evidence type="ECO:0000256" key="1">
    <source>
        <dbReference type="ARBA" id="ARBA00010641"/>
    </source>
</evidence>
<accession>A0ABT8F776</accession>
<sequence length="175" mass="20591">MGDTVYFQRLFDANYLKLCHVANRIVKDKDDARDIVQQAFLNFWERSNHWHTIQSHEAYLYSSVYHSSIAYFKKSKVHVSSQDHTFSAHTLDTPLEELSFMELEKNIIKAISKLPPKCREIFLLSREEELSYKLIAERLNISTKTVEAQMGIALKRLREDLSAQIPDKIFFLLFF</sequence>
<protein>
    <submittedName>
        <fullName evidence="7">RNA polymerase sigma-70 factor</fullName>
    </submittedName>
</protein>
<name>A0ABT8F776_9BACT</name>
<dbReference type="InterPro" id="IPR014284">
    <property type="entry name" value="RNA_pol_sigma-70_dom"/>
</dbReference>
<keyword evidence="8" id="KW-1185">Reference proteome</keyword>
<dbReference type="SUPFAM" id="SSF88946">
    <property type="entry name" value="Sigma2 domain of RNA polymerase sigma factors"/>
    <property type="match status" value="1"/>
</dbReference>
<dbReference type="RefSeq" id="WP_320004628.1">
    <property type="nucleotide sequence ID" value="NZ_JAUHJS010000005.1"/>
</dbReference>
<dbReference type="InterPro" id="IPR036388">
    <property type="entry name" value="WH-like_DNA-bd_sf"/>
</dbReference>
<dbReference type="Gene3D" id="1.10.1740.10">
    <property type="match status" value="1"/>
</dbReference>
<evidence type="ECO:0000259" key="5">
    <source>
        <dbReference type="Pfam" id="PF04542"/>
    </source>
</evidence>
<dbReference type="SUPFAM" id="SSF88659">
    <property type="entry name" value="Sigma3 and sigma4 domains of RNA polymerase sigma factors"/>
    <property type="match status" value="1"/>
</dbReference>
<evidence type="ECO:0000313" key="8">
    <source>
        <dbReference type="Proteomes" id="UP001168552"/>
    </source>
</evidence>
<dbReference type="Pfam" id="PF04542">
    <property type="entry name" value="Sigma70_r2"/>
    <property type="match status" value="1"/>
</dbReference>
<organism evidence="7 8">
    <name type="scientific">Shiella aurantiaca</name>
    <dbReference type="NCBI Taxonomy" id="3058365"/>
    <lineage>
        <taxon>Bacteria</taxon>
        <taxon>Pseudomonadati</taxon>
        <taxon>Bacteroidota</taxon>
        <taxon>Cytophagia</taxon>
        <taxon>Cytophagales</taxon>
        <taxon>Shiellaceae</taxon>
        <taxon>Shiella</taxon>
    </lineage>
</organism>
<dbReference type="Proteomes" id="UP001168552">
    <property type="component" value="Unassembled WGS sequence"/>
</dbReference>
<evidence type="ECO:0000256" key="3">
    <source>
        <dbReference type="ARBA" id="ARBA00023082"/>
    </source>
</evidence>
<reference evidence="7" key="1">
    <citation type="submission" date="2023-06" db="EMBL/GenBank/DDBJ databases">
        <title>Cytophagales bacterium Strain LB-30, isolated from soil.</title>
        <authorList>
            <person name="Liu B."/>
        </authorList>
    </citation>
    <scope>NUCLEOTIDE SEQUENCE</scope>
    <source>
        <strain evidence="7">LB-30</strain>
    </source>
</reference>
<gene>
    <name evidence="7" type="ORF">QWY31_11310</name>
</gene>
<dbReference type="Gene3D" id="1.10.10.10">
    <property type="entry name" value="Winged helix-like DNA-binding domain superfamily/Winged helix DNA-binding domain"/>
    <property type="match status" value="1"/>
</dbReference>
<evidence type="ECO:0000313" key="7">
    <source>
        <dbReference type="EMBL" id="MDN4166094.1"/>
    </source>
</evidence>
<evidence type="ECO:0000259" key="6">
    <source>
        <dbReference type="Pfam" id="PF08281"/>
    </source>
</evidence>
<dbReference type="InterPro" id="IPR014327">
    <property type="entry name" value="RNA_pol_sigma70_bacteroid"/>
</dbReference>
<dbReference type="InterPro" id="IPR013324">
    <property type="entry name" value="RNA_pol_sigma_r3/r4-like"/>
</dbReference>
<dbReference type="InterPro" id="IPR039425">
    <property type="entry name" value="RNA_pol_sigma-70-like"/>
</dbReference>
<dbReference type="EMBL" id="JAUHJS010000005">
    <property type="protein sequence ID" value="MDN4166094.1"/>
    <property type="molecule type" value="Genomic_DNA"/>
</dbReference>
<dbReference type="PANTHER" id="PTHR43133:SF46">
    <property type="entry name" value="RNA POLYMERASE SIGMA-70 FACTOR ECF SUBFAMILY"/>
    <property type="match status" value="1"/>
</dbReference>
<dbReference type="NCBIfam" id="TIGR02985">
    <property type="entry name" value="Sig70_bacteroi1"/>
    <property type="match status" value="1"/>
</dbReference>
<dbReference type="PANTHER" id="PTHR43133">
    <property type="entry name" value="RNA POLYMERASE ECF-TYPE SIGMA FACTO"/>
    <property type="match status" value="1"/>
</dbReference>
<dbReference type="Pfam" id="PF08281">
    <property type="entry name" value="Sigma70_r4_2"/>
    <property type="match status" value="1"/>
</dbReference>